<keyword evidence="9" id="KW-0333">Golgi apparatus</keyword>
<dbReference type="WBParaSite" id="Minc3s02261g29130">
    <property type="protein sequence ID" value="Minc3s02261g29130"/>
    <property type="gene ID" value="Minc3s02261g29130"/>
</dbReference>
<comment type="similarity">
    <text evidence="3">Belongs to the YIF1 family.</text>
</comment>
<comment type="subcellular location">
    <subcellularLocation>
        <location evidence="1">Endoplasmic reticulum membrane</location>
        <topology evidence="1">Multi-pass membrane protein</topology>
    </subcellularLocation>
    <subcellularLocation>
        <location evidence="2">Golgi apparatus membrane</location>
        <topology evidence="2">Multi-pass membrane protein</topology>
    </subcellularLocation>
</comment>
<evidence type="ECO:0000313" key="12">
    <source>
        <dbReference type="Proteomes" id="UP000887563"/>
    </source>
</evidence>
<proteinExistence type="inferred from homology"/>
<keyword evidence="8 11" id="KW-1133">Transmembrane helix</keyword>
<evidence type="ECO:0000256" key="2">
    <source>
        <dbReference type="ARBA" id="ARBA00004653"/>
    </source>
</evidence>
<evidence type="ECO:0000256" key="8">
    <source>
        <dbReference type="ARBA" id="ARBA00022989"/>
    </source>
</evidence>
<dbReference type="GO" id="GO:0030134">
    <property type="term" value="C:COPII-coated ER to Golgi transport vesicle"/>
    <property type="evidence" value="ECO:0007669"/>
    <property type="project" value="TreeGrafter"/>
</dbReference>
<keyword evidence="5 11" id="KW-0812">Transmembrane</keyword>
<name>A0A914MN97_MELIC</name>
<dbReference type="GO" id="GO:0005793">
    <property type="term" value="C:endoplasmic reticulum-Golgi intermediate compartment"/>
    <property type="evidence" value="ECO:0007669"/>
    <property type="project" value="TreeGrafter"/>
</dbReference>
<dbReference type="PANTHER" id="PTHR14083">
    <property type="entry name" value="YIP1 INTERACTING FACTOR HOMOLOG YIF1 PROTEIN"/>
    <property type="match status" value="1"/>
</dbReference>
<keyword evidence="12" id="KW-1185">Reference proteome</keyword>
<dbReference type="Proteomes" id="UP000887563">
    <property type="component" value="Unplaced"/>
</dbReference>
<dbReference type="Pfam" id="PF03878">
    <property type="entry name" value="YIF1"/>
    <property type="match status" value="1"/>
</dbReference>
<feature type="transmembrane region" description="Helical" evidence="11">
    <location>
        <begin position="277"/>
        <end position="299"/>
    </location>
</feature>
<evidence type="ECO:0000256" key="4">
    <source>
        <dbReference type="ARBA" id="ARBA00022448"/>
    </source>
</evidence>
<evidence type="ECO:0000256" key="5">
    <source>
        <dbReference type="ARBA" id="ARBA00022692"/>
    </source>
</evidence>
<dbReference type="AlphaFoldDB" id="A0A914MN97"/>
<evidence type="ECO:0000256" key="6">
    <source>
        <dbReference type="ARBA" id="ARBA00022824"/>
    </source>
</evidence>
<evidence type="ECO:0000256" key="9">
    <source>
        <dbReference type="ARBA" id="ARBA00023034"/>
    </source>
</evidence>
<evidence type="ECO:0000313" key="13">
    <source>
        <dbReference type="WBParaSite" id="Minc3s02261g29130"/>
    </source>
</evidence>
<dbReference type="GO" id="GO:0006888">
    <property type="term" value="P:endoplasmic reticulum to Golgi vesicle-mediated transport"/>
    <property type="evidence" value="ECO:0007669"/>
    <property type="project" value="InterPro"/>
</dbReference>
<evidence type="ECO:0000256" key="7">
    <source>
        <dbReference type="ARBA" id="ARBA00022927"/>
    </source>
</evidence>
<sequence>MELSTKNELKPEGHNFDQQQLATLKQIDDVLERLKEVANRLENFYRATKKIYFLQFTFFRSRCSRNCIGIAAASSITTSSACNNLPKSKKRMTTPHYYDQNKNLNSPNPFDAQQHLFDGQHQQATNFDYYTQQQPQYDPHFNYSSNIPPPDTSQQQQSFNQQFMYDPFVNTARHLGGQFAEQQKQKITQYISTFNLKYYFAVDVNYVRRKLLIILFPFLHRDWTNKLSTNDEPMTPREDINAPDLYIPSMAFITYILVAGIVFGVQQRFTPEKLGMLTTNALFYMIFENLIVFLMKYALNISQSLNVWHALAYSSYKFTSMVVCLLLYLIGGRKIYYFVLVYCILATVFFLLRSLKTFILDMGWSPNSGRKRKIYLLLAITAFQSLIMWLLTSSVTSYMPGKYDFAKMAMSGMGLSNTNKEVPLMSDGEVDYEALLKMP</sequence>
<dbReference type="InterPro" id="IPR005578">
    <property type="entry name" value="Yif1_fam"/>
</dbReference>
<evidence type="ECO:0000256" key="11">
    <source>
        <dbReference type="SAM" id="Phobius"/>
    </source>
</evidence>
<keyword evidence="6" id="KW-0256">Endoplasmic reticulum</keyword>
<feature type="transmembrane region" description="Helical" evidence="11">
    <location>
        <begin position="335"/>
        <end position="354"/>
    </location>
</feature>
<evidence type="ECO:0000256" key="10">
    <source>
        <dbReference type="ARBA" id="ARBA00023136"/>
    </source>
</evidence>
<protein>
    <submittedName>
        <fullName evidence="13">Uncharacterized protein</fullName>
    </submittedName>
</protein>
<dbReference type="GO" id="GO:0005789">
    <property type="term" value="C:endoplasmic reticulum membrane"/>
    <property type="evidence" value="ECO:0007669"/>
    <property type="project" value="UniProtKB-SubCell"/>
</dbReference>
<keyword evidence="7" id="KW-0653">Protein transport</keyword>
<dbReference type="GO" id="GO:0000139">
    <property type="term" value="C:Golgi membrane"/>
    <property type="evidence" value="ECO:0007669"/>
    <property type="project" value="UniProtKB-SubCell"/>
</dbReference>
<reference evidence="13" key="1">
    <citation type="submission" date="2022-11" db="UniProtKB">
        <authorList>
            <consortium name="WormBaseParasite"/>
        </authorList>
    </citation>
    <scope>IDENTIFICATION</scope>
</reference>
<keyword evidence="10 11" id="KW-0472">Membrane</keyword>
<feature type="transmembrane region" description="Helical" evidence="11">
    <location>
        <begin position="245"/>
        <end position="265"/>
    </location>
</feature>
<dbReference type="PANTHER" id="PTHR14083:SF0">
    <property type="entry name" value="YIP1D-INTERACTING FACTOR 1, ISOFORM C"/>
    <property type="match status" value="1"/>
</dbReference>
<feature type="transmembrane region" description="Helical" evidence="11">
    <location>
        <begin position="374"/>
        <end position="392"/>
    </location>
</feature>
<dbReference type="GO" id="GO:0015031">
    <property type="term" value="P:protein transport"/>
    <property type="evidence" value="ECO:0007669"/>
    <property type="project" value="UniProtKB-KW"/>
</dbReference>
<evidence type="ECO:0000256" key="1">
    <source>
        <dbReference type="ARBA" id="ARBA00004477"/>
    </source>
</evidence>
<accession>A0A914MN97</accession>
<feature type="transmembrane region" description="Helical" evidence="11">
    <location>
        <begin position="311"/>
        <end position="330"/>
    </location>
</feature>
<organism evidence="12 13">
    <name type="scientific">Meloidogyne incognita</name>
    <name type="common">Southern root-knot nematode worm</name>
    <name type="synonym">Oxyuris incognita</name>
    <dbReference type="NCBI Taxonomy" id="6306"/>
    <lineage>
        <taxon>Eukaryota</taxon>
        <taxon>Metazoa</taxon>
        <taxon>Ecdysozoa</taxon>
        <taxon>Nematoda</taxon>
        <taxon>Chromadorea</taxon>
        <taxon>Rhabditida</taxon>
        <taxon>Tylenchina</taxon>
        <taxon>Tylenchomorpha</taxon>
        <taxon>Tylenchoidea</taxon>
        <taxon>Meloidogynidae</taxon>
        <taxon>Meloidogyninae</taxon>
        <taxon>Meloidogyne</taxon>
        <taxon>Meloidogyne incognita group</taxon>
    </lineage>
</organism>
<evidence type="ECO:0000256" key="3">
    <source>
        <dbReference type="ARBA" id="ARBA00009727"/>
    </source>
</evidence>
<keyword evidence="4" id="KW-0813">Transport</keyword>